<dbReference type="RefSeq" id="WP_337320626.1">
    <property type="nucleotide sequence ID" value="NZ_JBBDGN010000010.1"/>
</dbReference>
<dbReference type="EMBL" id="JBBDGN010000010">
    <property type="protein sequence ID" value="MEJ1092260.1"/>
    <property type="molecule type" value="Genomic_DNA"/>
</dbReference>
<keyword evidence="2" id="KW-1185">Reference proteome</keyword>
<evidence type="ECO:0000313" key="1">
    <source>
        <dbReference type="EMBL" id="MEJ1092260.1"/>
    </source>
</evidence>
<gene>
    <name evidence="1" type="ORF">WDU93_11215</name>
</gene>
<reference evidence="1 2" key="1">
    <citation type="submission" date="2024-02" db="EMBL/GenBank/DDBJ databases">
        <authorList>
            <person name="Saticioglu I.B."/>
        </authorList>
    </citation>
    <scope>NUCLEOTIDE SEQUENCE [LARGE SCALE GENOMIC DNA]</scope>
    <source>
        <strain evidence="1 2">Mu-43</strain>
    </source>
</reference>
<sequence>MTMLAVRERYARFANEEASGRSEVYAAWARGVVADPEMQALLARIAEAHRQPPLVFAVTRMLGAPVADYAAWRVFVLGHADQIVAECAARRLQTNEPLRLGPLLPVLTEIDGPIALLEIGAAAGLCLYPDRYSYRVVDTAGAERVRLDPADGPSAVVLTSVVDGVLPPLRVPEVVWRAGIDLAPLDARDPRDRAWLRGLVWPGEQGREQRIAAALDIAASDPPLLWEGDAVEQLRALAAQAPADATLVVSTPGVLVYLPWPRRLELVEAIRSLDARWVTIDAPALLRDLWQPPVSVDDWPGSVVAIDGQVRAAADPLGRHWEWRGGDGADAA</sequence>
<comment type="caution">
    <text evidence="1">The sequence shown here is derived from an EMBL/GenBank/DDBJ whole genome shotgun (WGS) entry which is preliminary data.</text>
</comment>
<evidence type="ECO:0000313" key="2">
    <source>
        <dbReference type="Proteomes" id="UP001366085"/>
    </source>
</evidence>
<dbReference type="Proteomes" id="UP001366085">
    <property type="component" value="Unassembled WGS sequence"/>
</dbReference>
<protein>
    <submittedName>
        <fullName evidence="1">DUF2332 domain-containing protein</fullName>
    </submittedName>
</protein>
<dbReference type="Pfam" id="PF10094">
    <property type="entry name" value="DUF2332"/>
    <property type="match status" value="1"/>
</dbReference>
<name>A0ABU8LMM1_9MICO</name>
<proteinExistence type="predicted"/>
<organism evidence="1 2">
    <name type="scientific">Microbacterium istanbulense</name>
    <dbReference type="NCBI Taxonomy" id="3122049"/>
    <lineage>
        <taxon>Bacteria</taxon>
        <taxon>Bacillati</taxon>
        <taxon>Actinomycetota</taxon>
        <taxon>Actinomycetes</taxon>
        <taxon>Micrococcales</taxon>
        <taxon>Microbacteriaceae</taxon>
        <taxon>Microbacterium</taxon>
    </lineage>
</organism>
<dbReference type="InterPro" id="IPR011200">
    <property type="entry name" value="UCP012608"/>
</dbReference>
<accession>A0ABU8LMM1</accession>